<dbReference type="AlphaFoldDB" id="A0A8B7YZ32"/>
<dbReference type="InterPro" id="IPR027417">
    <property type="entry name" value="P-loop_NTPase"/>
</dbReference>
<keyword evidence="7" id="KW-1185">Reference proteome</keyword>
<dbReference type="SMART" id="SM00175">
    <property type="entry name" value="RAB"/>
    <property type="match status" value="1"/>
</dbReference>
<gene>
    <name evidence="8" type="primary">LOC110982409</name>
</gene>
<sequence>MDYVFEHSPSMEELASKGVHLHWNSLLSEIGGTALLAGQDELYVLWQKLRNDEPELLLVFQNFLRKAVSEIQKVHDSCDTLVKTKNGIHTDEMRRLYEEMEQILAQERESLKMKYQEELQAEMDRWLEEKDLEMKEILQRKKELEQSLQELDRKEKEKSLHNQQLETMVMELSRHEANIVAENEDLVKENSQLRMRLDQSLAGLNETQQLCLQLQEETEREREFIERYVRREYAEVVREQERKSRDRQSLELQLEKLREKYENLVEDNYEVRPRRVGVMQMSRVSSYSDCECDQQMQVTEPDFLQLRTPDRCFKVVMCGDSGVGKTSFLQRFCHNTFSDNPQVTIEIGFHMKSLVLDNSVVSLQIWDTAGQERFRSIPHAYFRKADGVLLLYDLSCEKSFLSVKSWIASIREVDDAATIMLVGHKEDLAEYDREVPKELAYNCAQENGALFIEASSKTGYNIFETLGKLARELQKREDDTVSRVYTVELNEQIIFAPSKKKCCTI</sequence>
<dbReference type="CDD" id="cd00154">
    <property type="entry name" value="Rab"/>
    <property type="match status" value="1"/>
</dbReference>
<evidence type="ECO:0000256" key="5">
    <source>
        <dbReference type="ARBA" id="ARBA00023134"/>
    </source>
</evidence>
<protein>
    <submittedName>
        <fullName evidence="8">Ras and EF-hand domain-containing protein homolog isoform X1</fullName>
    </submittedName>
</protein>
<dbReference type="InterPro" id="IPR050227">
    <property type="entry name" value="Rab"/>
</dbReference>
<proteinExistence type="predicted"/>
<keyword evidence="2" id="KW-0963">Cytoplasm</keyword>
<dbReference type="PRINTS" id="PR00449">
    <property type="entry name" value="RASTRNSFRMNG"/>
</dbReference>
<dbReference type="NCBIfam" id="TIGR00231">
    <property type="entry name" value="small_GTP"/>
    <property type="match status" value="1"/>
</dbReference>
<dbReference type="Pfam" id="PF00071">
    <property type="entry name" value="Ras"/>
    <property type="match status" value="1"/>
</dbReference>
<dbReference type="GeneID" id="110982409"/>
<dbReference type="InterPro" id="IPR001806">
    <property type="entry name" value="Small_GTPase"/>
</dbReference>
<dbReference type="GO" id="GO:0005737">
    <property type="term" value="C:cytoplasm"/>
    <property type="evidence" value="ECO:0007669"/>
    <property type="project" value="UniProtKB-SubCell"/>
</dbReference>
<dbReference type="RefSeq" id="XP_022096471.1">
    <property type="nucleotide sequence ID" value="XM_022240779.1"/>
</dbReference>
<comment type="subcellular location">
    <subcellularLocation>
        <location evidence="1">Cytoplasm</location>
    </subcellularLocation>
</comment>
<feature type="coiled-coil region" evidence="6">
    <location>
        <begin position="240"/>
        <end position="267"/>
    </location>
</feature>
<organism evidence="7 8">
    <name type="scientific">Acanthaster planci</name>
    <name type="common">Crown-of-thorns starfish</name>
    <dbReference type="NCBI Taxonomy" id="133434"/>
    <lineage>
        <taxon>Eukaryota</taxon>
        <taxon>Metazoa</taxon>
        <taxon>Echinodermata</taxon>
        <taxon>Eleutherozoa</taxon>
        <taxon>Asterozoa</taxon>
        <taxon>Asteroidea</taxon>
        <taxon>Valvatacea</taxon>
        <taxon>Valvatida</taxon>
        <taxon>Acanthasteridae</taxon>
        <taxon>Acanthaster</taxon>
    </lineage>
</organism>
<dbReference type="SUPFAM" id="SSF52540">
    <property type="entry name" value="P-loop containing nucleoside triphosphate hydrolases"/>
    <property type="match status" value="1"/>
</dbReference>
<evidence type="ECO:0000256" key="6">
    <source>
        <dbReference type="SAM" id="Coils"/>
    </source>
</evidence>
<dbReference type="PROSITE" id="PS51421">
    <property type="entry name" value="RAS"/>
    <property type="match status" value="1"/>
</dbReference>
<dbReference type="SMART" id="SM00174">
    <property type="entry name" value="RHO"/>
    <property type="match status" value="1"/>
</dbReference>
<evidence type="ECO:0000256" key="4">
    <source>
        <dbReference type="ARBA" id="ARBA00023054"/>
    </source>
</evidence>
<dbReference type="GO" id="GO:0005525">
    <property type="term" value="F:GTP binding"/>
    <property type="evidence" value="ECO:0007669"/>
    <property type="project" value="UniProtKB-KW"/>
</dbReference>
<evidence type="ECO:0000313" key="8">
    <source>
        <dbReference type="RefSeq" id="XP_022096471.1"/>
    </source>
</evidence>
<dbReference type="KEGG" id="aplc:110982409"/>
<accession>A0A8B7YZ32</accession>
<feature type="coiled-coil region" evidence="6">
    <location>
        <begin position="90"/>
        <end position="164"/>
    </location>
</feature>
<dbReference type="Gene3D" id="3.40.50.300">
    <property type="entry name" value="P-loop containing nucleotide triphosphate hydrolases"/>
    <property type="match status" value="1"/>
</dbReference>
<evidence type="ECO:0000256" key="2">
    <source>
        <dbReference type="ARBA" id="ARBA00022490"/>
    </source>
</evidence>
<dbReference type="PROSITE" id="PS51419">
    <property type="entry name" value="RAB"/>
    <property type="match status" value="1"/>
</dbReference>
<dbReference type="SMART" id="SM00173">
    <property type="entry name" value="RAS"/>
    <property type="match status" value="1"/>
</dbReference>
<keyword evidence="5" id="KW-0342">GTP-binding</keyword>
<keyword evidence="4 6" id="KW-0175">Coiled coil</keyword>
<dbReference type="FunFam" id="3.40.50.300:FF:001348">
    <property type="entry name" value="Ras and EF-hand domain-containing protein"/>
    <property type="match status" value="1"/>
</dbReference>
<dbReference type="GO" id="GO:0003924">
    <property type="term" value="F:GTPase activity"/>
    <property type="evidence" value="ECO:0007669"/>
    <property type="project" value="InterPro"/>
</dbReference>
<dbReference type="SMART" id="SM00176">
    <property type="entry name" value="RAN"/>
    <property type="match status" value="1"/>
</dbReference>
<evidence type="ECO:0000256" key="1">
    <source>
        <dbReference type="ARBA" id="ARBA00004496"/>
    </source>
</evidence>
<evidence type="ECO:0000256" key="3">
    <source>
        <dbReference type="ARBA" id="ARBA00022741"/>
    </source>
</evidence>
<dbReference type="OMA" id="VNGCGRR"/>
<name>A0A8B7YZ32_ACAPL</name>
<keyword evidence="3" id="KW-0547">Nucleotide-binding</keyword>
<reference evidence="8" key="1">
    <citation type="submission" date="2025-08" db="UniProtKB">
        <authorList>
            <consortium name="RefSeq"/>
        </authorList>
    </citation>
    <scope>IDENTIFICATION</scope>
</reference>
<dbReference type="Proteomes" id="UP000694845">
    <property type="component" value="Unplaced"/>
</dbReference>
<dbReference type="PANTHER" id="PTHR47977">
    <property type="entry name" value="RAS-RELATED PROTEIN RAB"/>
    <property type="match status" value="1"/>
</dbReference>
<dbReference type="InterPro" id="IPR005225">
    <property type="entry name" value="Small_GTP-bd"/>
</dbReference>
<evidence type="ECO:0000313" key="7">
    <source>
        <dbReference type="Proteomes" id="UP000694845"/>
    </source>
</evidence>
<dbReference type="OrthoDB" id="9989112at2759"/>